<proteinExistence type="predicted"/>
<protein>
    <submittedName>
        <fullName evidence="2">Uncharacterized protein</fullName>
    </submittedName>
</protein>
<feature type="region of interest" description="Disordered" evidence="1">
    <location>
        <begin position="291"/>
        <end position="311"/>
    </location>
</feature>
<evidence type="ECO:0000313" key="2">
    <source>
        <dbReference type="EMBL" id="KAG2228196.1"/>
    </source>
</evidence>
<evidence type="ECO:0000256" key="1">
    <source>
        <dbReference type="SAM" id="MobiDB-lite"/>
    </source>
</evidence>
<sequence>MAVRLAYETNRTVVAPPLRLVYDNDTRIQFPWSQLFDFKPIEEAFGIRVVDRPLPLPRSYDRLEEDRVQKNEIWPAEYYERVDITQNERLQQQKPVNDWSSSSFMQWVQNITKSVVPPPVVPRTRSIFILEELKELENPYVHCHALSSWMFRKSLDAIDQQVQLNLALTTNMLTRPDKVVPMTNAAKAIVRELGGVGKFSGLTVHMDQMVPQGQADKWLFGDDNSDDDNEQGVGEEDKKYNVTAASLLMKQRRKDAMKDAALELFSSMPINQAVSAALPIQPSPLRDYLEEQKTHDQQQEKEESEQHTSTPLDRRRLLNVCKDYRRHIDSKFPVIYLMFNEKSNKSTTIVDGNDVDKQQQQQQQQIEQEEDHDDISVLKPILEYFPCVFYKKDMYQWGIIDGSWAIESQLHFAKHVQIQKNDIDSDGQVISTQVVDYEQLLAPLLDLLIAGQGYSFFEVPPSTMTREVLWQLAGNKN</sequence>
<dbReference type="EMBL" id="JAEPRB010000002">
    <property type="protein sequence ID" value="KAG2228196.1"/>
    <property type="molecule type" value="Genomic_DNA"/>
</dbReference>
<comment type="caution">
    <text evidence="2">The sequence shown here is derived from an EMBL/GenBank/DDBJ whole genome shotgun (WGS) entry which is preliminary data.</text>
</comment>
<feature type="region of interest" description="Disordered" evidence="1">
    <location>
        <begin position="216"/>
        <end position="238"/>
    </location>
</feature>
<reference evidence="2 3" key="1">
    <citation type="submission" date="2020-12" db="EMBL/GenBank/DDBJ databases">
        <title>Metabolic potential, ecology and presence of endohyphal bacteria is reflected in genomic diversity of Mucoromycotina.</title>
        <authorList>
            <person name="Muszewska A."/>
            <person name="Okrasinska A."/>
            <person name="Steczkiewicz K."/>
            <person name="Drgas O."/>
            <person name="Orlowska M."/>
            <person name="Perlinska-Lenart U."/>
            <person name="Aleksandrzak-Piekarczyk T."/>
            <person name="Szatraj K."/>
            <person name="Zielenkiewicz U."/>
            <person name="Pilsyk S."/>
            <person name="Malc E."/>
            <person name="Mieczkowski P."/>
            <person name="Kruszewska J.S."/>
            <person name="Biernat P."/>
            <person name="Pawlowska J."/>
        </authorList>
    </citation>
    <scope>NUCLEOTIDE SEQUENCE [LARGE SCALE GENOMIC DNA]</scope>
    <source>
        <strain evidence="2 3">CBS 142.35</strain>
    </source>
</reference>
<dbReference type="OrthoDB" id="2266750at2759"/>
<organism evidence="2 3">
    <name type="scientific">Circinella minor</name>
    <dbReference type="NCBI Taxonomy" id="1195481"/>
    <lineage>
        <taxon>Eukaryota</taxon>
        <taxon>Fungi</taxon>
        <taxon>Fungi incertae sedis</taxon>
        <taxon>Mucoromycota</taxon>
        <taxon>Mucoromycotina</taxon>
        <taxon>Mucoromycetes</taxon>
        <taxon>Mucorales</taxon>
        <taxon>Lichtheimiaceae</taxon>
        <taxon>Circinella</taxon>
    </lineage>
</organism>
<feature type="compositionally biased region" description="Acidic residues" evidence="1">
    <location>
        <begin position="223"/>
        <end position="234"/>
    </location>
</feature>
<keyword evidence="3" id="KW-1185">Reference proteome</keyword>
<evidence type="ECO:0000313" key="3">
    <source>
        <dbReference type="Proteomes" id="UP000646827"/>
    </source>
</evidence>
<name>A0A8H7SH77_9FUNG</name>
<dbReference type="AlphaFoldDB" id="A0A8H7SH77"/>
<dbReference type="Proteomes" id="UP000646827">
    <property type="component" value="Unassembled WGS sequence"/>
</dbReference>
<accession>A0A8H7SH77</accession>
<gene>
    <name evidence="2" type="ORF">INT45_009243</name>
</gene>